<dbReference type="EMBL" id="BKAX01000007">
    <property type="protein sequence ID" value="GEQ06575.1"/>
    <property type="molecule type" value="Genomic_DNA"/>
</dbReference>
<organism evidence="1 2">
    <name type="scientific">Staphylococcus gallinarum</name>
    <dbReference type="NCBI Taxonomy" id="1293"/>
    <lineage>
        <taxon>Bacteria</taxon>
        <taxon>Bacillati</taxon>
        <taxon>Bacillota</taxon>
        <taxon>Bacilli</taxon>
        <taxon>Bacillales</taxon>
        <taxon>Staphylococcaceae</taxon>
        <taxon>Staphylococcus</taxon>
    </lineage>
</organism>
<evidence type="ECO:0000313" key="2">
    <source>
        <dbReference type="Proteomes" id="UP000321057"/>
    </source>
</evidence>
<comment type="caution">
    <text evidence="1">The sequence shown here is derived from an EMBL/GenBank/DDBJ whole genome shotgun (WGS) entry which is preliminary data.</text>
</comment>
<gene>
    <name evidence="1" type="ORF">SGA02_24030</name>
</gene>
<keyword evidence="2" id="KW-1185">Reference proteome</keyword>
<proteinExistence type="predicted"/>
<reference evidence="1 2" key="1">
    <citation type="submission" date="2019-07" db="EMBL/GenBank/DDBJ databases">
        <title>Whole genome shotgun sequence of Staphylococcus gallinarum NBRC 109767.</title>
        <authorList>
            <person name="Hosoyama A."/>
            <person name="Uohara A."/>
            <person name="Ohji S."/>
            <person name="Ichikawa N."/>
        </authorList>
    </citation>
    <scope>NUCLEOTIDE SEQUENCE [LARGE SCALE GENOMIC DNA]</scope>
    <source>
        <strain evidence="1 2">NBRC 109767</strain>
    </source>
</reference>
<protein>
    <submittedName>
        <fullName evidence="1">Uncharacterized protein</fullName>
    </submittedName>
</protein>
<name>A0ABQ0Y5A8_STAGA</name>
<sequence>MKSHNRSGKTFYLLHYFGFYFCDKKDTTKELKRITSAIIGKDDRDITEIMNNVGNAYGIRYALIYVLIESMETV</sequence>
<evidence type="ECO:0000313" key="1">
    <source>
        <dbReference type="EMBL" id="GEQ06575.1"/>
    </source>
</evidence>
<dbReference type="Proteomes" id="UP000321057">
    <property type="component" value="Unassembled WGS sequence"/>
</dbReference>
<accession>A0ABQ0Y5A8</accession>